<keyword evidence="2" id="KW-1185">Reference proteome</keyword>
<organism evidence="2 3">
    <name type="scientific">Strongyloides stercoralis</name>
    <name type="common">Threadworm</name>
    <dbReference type="NCBI Taxonomy" id="6248"/>
    <lineage>
        <taxon>Eukaryota</taxon>
        <taxon>Metazoa</taxon>
        <taxon>Ecdysozoa</taxon>
        <taxon>Nematoda</taxon>
        <taxon>Chromadorea</taxon>
        <taxon>Rhabditida</taxon>
        <taxon>Tylenchina</taxon>
        <taxon>Panagrolaimomorpha</taxon>
        <taxon>Strongyloidoidea</taxon>
        <taxon>Strongyloididae</taxon>
        <taxon>Strongyloides</taxon>
    </lineage>
</organism>
<feature type="chain" id="PRO_5042136619" evidence="1">
    <location>
        <begin position="21"/>
        <end position="156"/>
    </location>
</feature>
<accession>A0AAF5DE95</accession>
<feature type="signal peptide" evidence="1">
    <location>
        <begin position="1"/>
        <end position="20"/>
    </location>
</feature>
<evidence type="ECO:0000256" key="1">
    <source>
        <dbReference type="SAM" id="SignalP"/>
    </source>
</evidence>
<evidence type="ECO:0000313" key="2">
    <source>
        <dbReference type="Proteomes" id="UP000035681"/>
    </source>
</evidence>
<proteinExistence type="predicted"/>
<keyword evidence="1" id="KW-0732">Signal</keyword>
<dbReference type="Proteomes" id="UP000035681">
    <property type="component" value="Unplaced"/>
</dbReference>
<dbReference type="WBParaSite" id="TCONS_00011231.p1">
    <property type="protein sequence ID" value="TCONS_00011231.p1"/>
    <property type="gene ID" value="XLOC_005448"/>
</dbReference>
<reference evidence="3" key="1">
    <citation type="submission" date="2024-02" db="UniProtKB">
        <authorList>
            <consortium name="WormBaseParasite"/>
        </authorList>
    </citation>
    <scope>IDENTIFICATION</scope>
</reference>
<evidence type="ECO:0000313" key="3">
    <source>
        <dbReference type="WBParaSite" id="TCONS_00011231.p1"/>
    </source>
</evidence>
<protein>
    <submittedName>
        <fullName evidence="3">Ground-like domain-containing protein</fullName>
    </submittedName>
</protein>
<sequence>IKLIMKWMTIFFILLPIVYGTFVFKQVQLNSGGGCGGSSCGGCAPPAPPSVPSCGRKKREVGEAPVEVTHNNIICTDDALKKIISENLSDDVKESINSIRLGLMKNETESKFAVLCGQQTFSFKSRSNKLCVVGNAKTILLWMGKTIPSIWTILST</sequence>
<name>A0AAF5DE95_STRER</name>
<dbReference type="AlphaFoldDB" id="A0AAF5DE95"/>